<dbReference type="RefSeq" id="WP_104302346.1">
    <property type="nucleotide sequence ID" value="NZ_PSNX01000007.1"/>
</dbReference>
<dbReference type="AlphaFoldDB" id="A0A2S5SUK6"/>
<evidence type="ECO:0000256" key="1">
    <source>
        <dbReference type="ARBA" id="ARBA00010554"/>
    </source>
</evidence>
<dbReference type="Proteomes" id="UP000238605">
    <property type="component" value="Unassembled WGS sequence"/>
</dbReference>
<dbReference type="InterPro" id="IPR003793">
    <property type="entry name" value="UPF0166"/>
</dbReference>
<evidence type="ECO:0000313" key="3">
    <source>
        <dbReference type="Proteomes" id="UP000238605"/>
    </source>
</evidence>
<dbReference type="SUPFAM" id="SSF54913">
    <property type="entry name" value="GlnB-like"/>
    <property type="match status" value="1"/>
</dbReference>
<dbReference type="Pfam" id="PF02641">
    <property type="entry name" value="DUF190"/>
    <property type="match status" value="1"/>
</dbReference>
<name>A0A2S5SUK6_9BURK</name>
<comment type="similarity">
    <text evidence="1">Belongs to the UPF0166 family.</text>
</comment>
<keyword evidence="3" id="KW-1185">Reference proteome</keyword>
<evidence type="ECO:0000313" key="2">
    <source>
        <dbReference type="EMBL" id="PPE66402.1"/>
    </source>
</evidence>
<dbReference type="InterPro" id="IPR015867">
    <property type="entry name" value="N-reg_PII/ATP_PRibTrfase_C"/>
</dbReference>
<accession>A0A2S5SUK6</accession>
<dbReference type="EMBL" id="PSNX01000007">
    <property type="protein sequence ID" value="PPE66402.1"/>
    <property type="molecule type" value="Genomic_DNA"/>
</dbReference>
<dbReference type="OrthoDB" id="5339790at2"/>
<protein>
    <submittedName>
        <fullName evidence="2">Uncharacterized protein</fullName>
    </submittedName>
</protein>
<gene>
    <name evidence="2" type="ORF">C1704_08780</name>
</gene>
<comment type="caution">
    <text evidence="2">The sequence shown here is derived from an EMBL/GenBank/DDBJ whole genome shotgun (WGS) entry which is preliminary data.</text>
</comment>
<sequence>MKGYQVTFFTGESRRHGHVPMGRWLVEAVQSLGIRGATLNTGVQGIGRDGKLHSAHFFDLADQPVEVMVVVSEADGERLFSLLEREEANVFYVKTPVEFGVVGAPKA</sequence>
<dbReference type="InterPro" id="IPR011322">
    <property type="entry name" value="N-reg_PII-like_a/b"/>
</dbReference>
<proteinExistence type="inferred from homology"/>
<reference evidence="2 3" key="1">
    <citation type="submission" date="2018-02" db="EMBL/GenBank/DDBJ databases">
        <title>Reclassifiation of [Polyangium] brachysporum DSM 7029 as Guopingzhaonella breviflexa gen. nov., sp. nov., a member of the family Comamonadaceae.</title>
        <authorList>
            <person name="Tang B."/>
        </authorList>
    </citation>
    <scope>NUCLEOTIDE SEQUENCE [LARGE SCALE GENOMIC DNA]</scope>
    <source>
        <strain evidence="2 3">BCRC 80649</strain>
    </source>
</reference>
<dbReference type="Gene3D" id="3.30.70.120">
    <property type="match status" value="1"/>
</dbReference>
<organism evidence="2 3">
    <name type="scientific">Caldimonas caldifontis</name>
    <dbReference type="NCBI Taxonomy" id="1452508"/>
    <lineage>
        <taxon>Bacteria</taxon>
        <taxon>Pseudomonadati</taxon>
        <taxon>Pseudomonadota</taxon>
        <taxon>Betaproteobacteria</taxon>
        <taxon>Burkholderiales</taxon>
        <taxon>Sphaerotilaceae</taxon>
        <taxon>Caldimonas</taxon>
    </lineage>
</organism>